<sequence>MTENKALAPIGVFDSGLGGISVLREIYKLMPNERYYFFGDSKNAPYGTKSVAKVKALSEAIVEDFIQQKKVKAIVIACNTATSAAATYLRQKYPEIPIVGLEPAVKPAILHQTDSKVLVMATPLTLKEEKFNHLMERFADQGEIIKLPAPKLVEFVEKGELDSAELYAYLEDILAPYKGNVDSVVLGCTHFPFVKKAIQDVIGKDIAVFDGGAGAARELKHLLTQKQLLSPNQAVGEITFENSNATPGELELSQKLMNLAD</sequence>
<feature type="binding site" evidence="7">
    <location>
        <begin position="79"/>
        <end position="80"/>
    </location>
    <ligand>
        <name>substrate</name>
    </ligand>
</feature>
<dbReference type="SUPFAM" id="SSF53681">
    <property type="entry name" value="Aspartate/glutamate racemase"/>
    <property type="match status" value="2"/>
</dbReference>
<dbReference type="AlphaFoldDB" id="A0A0R2AUJ3"/>
<dbReference type="GO" id="GO:0008360">
    <property type="term" value="P:regulation of cell shape"/>
    <property type="evidence" value="ECO:0007669"/>
    <property type="project" value="UniProtKB-KW"/>
</dbReference>
<comment type="similarity">
    <text evidence="7">Belongs to the aspartate/glutamate racemases family.</text>
</comment>
<evidence type="ECO:0000256" key="4">
    <source>
        <dbReference type="ARBA" id="ARBA00022984"/>
    </source>
</evidence>
<dbReference type="GO" id="GO:0009252">
    <property type="term" value="P:peptidoglycan biosynthetic process"/>
    <property type="evidence" value="ECO:0007669"/>
    <property type="project" value="UniProtKB-UniRule"/>
</dbReference>
<evidence type="ECO:0000313" key="9">
    <source>
        <dbReference type="Proteomes" id="UP000051612"/>
    </source>
</evidence>
<evidence type="ECO:0000256" key="3">
    <source>
        <dbReference type="ARBA" id="ARBA00022960"/>
    </source>
</evidence>
<comment type="function">
    <text evidence="7">Provides the (R)-glutamate required for cell wall biosynthesis.</text>
</comment>
<name>A0A0R2AUJ3_9LACO</name>
<feature type="active site" description="Proton donor/acceptor" evidence="7">
    <location>
        <position position="188"/>
    </location>
</feature>
<reference evidence="8 9" key="1">
    <citation type="journal article" date="2015" name="Genome Announc.">
        <title>Expanding the biotechnology potential of lactobacilli through comparative genomics of 213 strains and associated genera.</title>
        <authorList>
            <person name="Sun Z."/>
            <person name="Harris H.M."/>
            <person name="McCann A."/>
            <person name="Guo C."/>
            <person name="Argimon S."/>
            <person name="Zhang W."/>
            <person name="Yang X."/>
            <person name="Jeffery I.B."/>
            <person name="Cooney J.C."/>
            <person name="Kagawa T.F."/>
            <person name="Liu W."/>
            <person name="Song Y."/>
            <person name="Salvetti E."/>
            <person name="Wrobel A."/>
            <person name="Rasinkangas P."/>
            <person name="Parkhill J."/>
            <person name="Rea M.C."/>
            <person name="O'Sullivan O."/>
            <person name="Ritari J."/>
            <person name="Douillard F.P."/>
            <person name="Paul Ross R."/>
            <person name="Yang R."/>
            <person name="Briner A.E."/>
            <person name="Felis G.E."/>
            <person name="de Vos W.M."/>
            <person name="Barrangou R."/>
            <person name="Klaenhammer T.R."/>
            <person name="Caufield P.W."/>
            <person name="Cui Y."/>
            <person name="Zhang H."/>
            <person name="O'Toole P.W."/>
        </authorList>
    </citation>
    <scope>NUCLEOTIDE SEQUENCE [LARGE SCALE GENOMIC DNA]</scope>
    <source>
        <strain evidence="8 9">DSM 20452</strain>
    </source>
</reference>
<dbReference type="InterPro" id="IPR018187">
    <property type="entry name" value="Asp/Glu_racemase_AS_1"/>
</dbReference>
<feature type="binding site" evidence="7">
    <location>
        <begin position="14"/>
        <end position="15"/>
    </location>
    <ligand>
        <name>substrate</name>
    </ligand>
</feature>
<dbReference type="InterPro" id="IPR004391">
    <property type="entry name" value="Glu_race"/>
</dbReference>
<dbReference type="EMBL" id="AYYN01000176">
    <property type="protein sequence ID" value="KRM70298.1"/>
    <property type="molecule type" value="Genomic_DNA"/>
</dbReference>
<evidence type="ECO:0000256" key="5">
    <source>
        <dbReference type="ARBA" id="ARBA00023235"/>
    </source>
</evidence>
<dbReference type="PANTHER" id="PTHR21198:SF3">
    <property type="entry name" value="GLUTAMATE RACEMASE"/>
    <property type="match status" value="1"/>
</dbReference>
<dbReference type="PANTHER" id="PTHR21198">
    <property type="entry name" value="GLUTAMATE RACEMASE"/>
    <property type="match status" value="1"/>
</dbReference>
<dbReference type="PROSITE" id="PS00924">
    <property type="entry name" value="ASP_GLU_RACEMASE_2"/>
    <property type="match status" value="1"/>
</dbReference>
<dbReference type="InterPro" id="IPR033134">
    <property type="entry name" value="Asp/Glu_racemase_AS_2"/>
</dbReference>
<evidence type="ECO:0000256" key="1">
    <source>
        <dbReference type="ARBA" id="ARBA00001602"/>
    </source>
</evidence>
<evidence type="ECO:0000256" key="7">
    <source>
        <dbReference type="HAMAP-Rule" id="MF_00258"/>
    </source>
</evidence>
<dbReference type="UniPathway" id="UPA00219"/>
<gene>
    <name evidence="7" type="primary">murI</name>
    <name evidence="8" type="ORF">FC48_GL001826</name>
</gene>
<dbReference type="GO" id="GO:0008881">
    <property type="term" value="F:glutamate racemase activity"/>
    <property type="evidence" value="ECO:0007669"/>
    <property type="project" value="UniProtKB-UniRule"/>
</dbReference>
<dbReference type="InterPro" id="IPR015942">
    <property type="entry name" value="Asp/Glu/hydantoin_racemase"/>
</dbReference>
<dbReference type="Proteomes" id="UP000051612">
    <property type="component" value="Unassembled WGS sequence"/>
</dbReference>
<dbReference type="NCBIfam" id="TIGR00067">
    <property type="entry name" value="glut_race"/>
    <property type="match status" value="1"/>
</dbReference>
<feature type="binding site" evidence="7">
    <location>
        <begin position="189"/>
        <end position="190"/>
    </location>
    <ligand>
        <name>substrate</name>
    </ligand>
</feature>
<dbReference type="PROSITE" id="PS00923">
    <property type="entry name" value="ASP_GLU_RACEMASE_1"/>
    <property type="match status" value="1"/>
</dbReference>
<comment type="catalytic activity">
    <reaction evidence="1 7">
        <text>L-glutamate = D-glutamate</text>
        <dbReference type="Rhea" id="RHEA:12813"/>
        <dbReference type="ChEBI" id="CHEBI:29985"/>
        <dbReference type="ChEBI" id="CHEBI:29986"/>
        <dbReference type="EC" id="5.1.1.3"/>
    </reaction>
</comment>
<evidence type="ECO:0000313" key="8">
    <source>
        <dbReference type="EMBL" id="KRM70298.1"/>
    </source>
</evidence>
<evidence type="ECO:0000256" key="2">
    <source>
        <dbReference type="ARBA" id="ARBA00013090"/>
    </source>
</evidence>
<dbReference type="Pfam" id="PF01177">
    <property type="entry name" value="Asp_Glu_race"/>
    <property type="match status" value="1"/>
</dbReference>
<keyword evidence="3 7" id="KW-0133">Cell shape</keyword>
<dbReference type="FunFam" id="3.40.50.1860:FF:000001">
    <property type="entry name" value="Glutamate racemase"/>
    <property type="match status" value="1"/>
</dbReference>
<keyword evidence="5 7" id="KW-0413">Isomerase</keyword>
<dbReference type="PATRIC" id="fig|1423772.3.peg.1948"/>
<feature type="active site" description="Proton donor/acceptor" evidence="7">
    <location>
        <position position="78"/>
    </location>
</feature>
<dbReference type="RefSeq" id="WP_056960541.1">
    <property type="nucleotide sequence ID" value="NZ_AYYN01000176.1"/>
</dbReference>
<dbReference type="InterPro" id="IPR001920">
    <property type="entry name" value="Asp/Glu_race"/>
</dbReference>
<proteinExistence type="inferred from homology"/>
<dbReference type="GO" id="GO:0071555">
    <property type="term" value="P:cell wall organization"/>
    <property type="evidence" value="ECO:0007669"/>
    <property type="project" value="UniProtKB-KW"/>
</dbReference>
<dbReference type="HAMAP" id="MF_00258">
    <property type="entry name" value="Glu_racemase"/>
    <property type="match status" value="1"/>
</dbReference>
<protein>
    <recommendedName>
        <fullName evidence="2 7">Glutamate racemase</fullName>
        <ecNumber evidence="2 7">5.1.1.3</ecNumber>
    </recommendedName>
</protein>
<accession>A0A0R2AUJ3</accession>
<comment type="caution">
    <text evidence="8">The sequence shown here is derived from an EMBL/GenBank/DDBJ whole genome shotgun (WGS) entry which is preliminary data.</text>
</comment>
<evidence type="ECO:0000256" key="6">
    <source>
        <dbReference type="ARBA" id="ARBA00023316"/>
    </source>
</evidence>
<comment type="pathway">
    <text evidence="7">Cell wall biogenesis; peptidoglycan biosynthesis.</text>
</comment>
<dbReference type="Gene3D" id="3.40.50.1860">
    <property type="match status" value="2"/>
</dbReference>
<organism evidence="8 9">
    <name type="scientific">Ligilactobacillus murinus DSM 20452 = NBRC 14221</name>
    <dbReference type="NCBI Taxonomy" id="1423772"/>
    <lineage>
        <taxon>Bacteria</taxon>
        <taxon>Bacillati</taxon>
        <taxon>Bacillota</taxon>
        <taxon>Bacilli</taxon>
        <taxon>Lactobacillales</taxon>
        <taxon>Lactobacillaceae</taxon>
        <taxon>Ligilactobacillus</taxon>
    </lineage>
</organism>
<feature type="binding site" evidence="7">
    <location>
        <begin position="46"/>
        <end position="47"/>
    </location>
    <ligand>
        <name>substrate</name>
    </ligand>
</feature>
<keyword evidence="6 7" id="KW-0961">Cell wall biogenesis/degradation</keyword>
<keyword evidence="4 7" id="KW-0573">Peptidoglycan synthesis</keyword>
<dbReference type="EC" id="5.1.1.3" evidence="2 7"/>